<dbReference type="RefSeq" id="WP_188736244.1">
    <property type="nucleotide sequence ID" value="NZ_BMLW01000012.1"/>
</dbReference>
<keyword evidence="2" id="KW-1185">Reference proteome</keyword>
<reference evidence="2" key="1">
    <citation type="journal article" date="2019" name="Int. J. Syst. Evol. Microbiol.">
        <title>The Global Catalogue of Microorganisms (GCM) 10K type strain sequencing project: providing services to taxonomists for standard genome sequencing and annotation.</title>
        <authorList>
            <consortium name="The Broad Institute Genomics Platform"/>
            <consortium name="The Broad Institute Genome Sequencing Center for Infectious Disease"/>
            <person name="Wu L."/>
            <person name="Ma J."/>
        </authorList>
    </citation>
    <scope>NUCLEOTIDE SEQUENCE [LARGE SCALE GENOMIC DNA]</scope>
    <source>
        <strain evidence="2">CGMCC 1.7693</strain>
    </source>
</reference>
<accession>A0ABQ2NZY1</accession>
<name>A0ABQ2NZY1_9BACI</name>
<proteinExistence type="predicted"/>
<evidence type="ECO:0000313" key="1">
    <source>
        <dbReference type="EMBL" id="GGP14473.1"/>
    </source>
</evidence>
<dbReference type="Proteomes" id="UP000641206">
    <property type="component" value="Unassembled WGS sequence"/>
</dbReference>
<evidence type="ECO:0000313" key="2">
    <source>
        <dbReference type="Proteomes" id="UP000641206"/>
    </source>
</evidence>
<sequence length="105" mass="12339">MGNAIADILHHVEVDIPVKYQEFPLRAHELEKYCSIYLKDKIEVDFINGKLYFVRFSGNLHIEIYPIGEGRFVRRYFDQIEPYRIVENEDGKLTFLGYVNDGPAK</sequence>
<protein>
    <submittedName>
        <fullName evidence="1">Uncharacterized protein</fullName>
    </submittedName>
</protein>
<dbReference type="EMBL" id="BMLW01000012">
    <property type="protein sequence ID" value="GGP14473.1"/>
    <property type="molecule type" value="Genomic_DNA"/>
</dbReference>
<organism evidence="1 2">
    <name type="scientific">Oceanobacillus neutriphilus</name>
    <dbReference type="NCBI Taxonomy" id="531815"/>
    <lineage>
        <taxon>Bacteria</taxon>
        <taxon>Bacillati</taxon>
        <taxon>Bacillota</taxon>
        <taxon>Bacilli</taxon>
        <taxon>Bacillales</taxon>
        <taxon>Bacillaceae</taxon>
        <taxon>Oceanobacillus</taxon>
    </lineage>
</organism>
<comment type="caution">
    <text evidence="1">The sequence shown here is derived from an EMBL/GenBank/DDBJ whole genome shotgun (WGS) entry which is preliminary data.</text>
</comment>
<gene>
    <name evidence="1" type="ORF">GCM10011346_38570</name>
</gene>